<organism evidence="2 3">
    <name type="scientific">Novosphingobium hassiacum</name>
    <dbReference type="NCBI Taxonomy" id="173676"/>
    <lineage>
        <taxon>Bacteria</taxon>
        <taxon>Pseudomonadati</taxon>
        <taxon>Pseudomonadota</taxon>
        <taxon>Alphaproteobacteria</taxon>
        <taxon>Sphingomonadales</taxon>
        <taxon>Sphingomonadaceae</taxon>
        <taxon>Novosphingobium</taxon>
    </lineage>
</organism>
<dbReference type="EMBL" id="JACICY010000010">
    <property type="protein sequence ID" value="MBB3862123.1"/>
    <property type="molecule type" value="Genomic_DNA"/>
</dbReference>
<dbReference type="InterPro" id="IPR032710">
    <property type="entry name" value="NTF2-like_dom_sf"/>
</dbReference>
<proteinExistence type="predicted"/>
<dbReference type="Proteomes" id="UP000562395">
    <property type="component" value="Unassembled WGS sequence"/>
</dbReference>
<evidence type="ECO:0000313" key="3">
    <source>
        <dbReference type="Proteomes" id="UP000562395"/>
    </source>
</evidence>
<name>A0A7W5ZZT7_9SPHN</name>
<dbReference type="SUPFAM" id="SSF54427">
    <property type="entry name" value="NTF2-like"/>
    <property type="match status" value="1"/>
</dbReference>
<keyword evidence="3" id="KW-1185">Reference proteome</keyword>
<sequence length="177" mass="19802">MDPAALQNLLDREAIRDVSLRYTRGIDRHDDALLLSAYHADAVDDHGAFIGSPDGFVEYANRVHGQNWVCHQHFVTNQVIDLDGEAAHCESYFMAVLKRPDGACDFVGGRYLDRMEKRDGRWAVADRICMVEWNVEAAPGGPALDPSMFVAGTWDRSDPSYVRPLRADRAPRDLSKG</sequence>
<dbReference type="RefSeq" id="WP_183614616.1">
    <property type="nucleotide sequence ID" value="NZ_JACICY010000010.1"/>
</dbReference>
<evidence type="ECO:0000259" key="1">
    <source>
        <dbReference type="Pfam" id="PF13577"/>
    </source>
</evidence>
<evidence type="ECO:0000313" key="2">
    <source>
        <dbReference type="EMBL" id="MBB3862123.1"/>
    </source>
</evidence>
<dbReference type="Pfam" id="PF13577">
    <property type="entry name" value="SnoaL_4"/>
    <property type="match status" value="1"/>
</dbReference>
<dbReference type="Gene3D" id="3.10.450.50">
    <property type="match status" value="1"/>
</dbReference>
<dbReference type="AlphaFoldDB" id="A0A7W5ZZT7"/>
<dbReference type="InterPro" id="IPR037401">
    <property type="entry name" value="SnoaL-like"/>
</dbReference>
<reference evidence="2 3" key="1">
    <citation type="submission" date="2020-08" db="EMBL/GenBank/DDBJ databases">
        <title>Genomic Encyclopedia of Type Strains, Phase IV (KMG-IV): sequencing the most valuable type-strain genomes for metagenomic binning, comparative biology and taxonomic classification.</title>
        <authorList>
            <person name="Goeker M."/>
        </authorList>
    </citation>
    <scope>NUCLEOTIDE SEQUENCE [LARGE SCALE GENOMIC DNA]</scope>
    <source>
        <strain evidence="2 3">DSM 14552</strain>
    </source>
</reference>
<gene>
    <name evidence="2" type="ORF">GGQ88_003421</name>
</gene>
<accession>A0A7W5ZZT7</accession>
<feature type="domain" description="SnoaL-like" evidence="1">
    <location>
        <begin position="8"/>
        <end position="127"/>
    </location>
</feature>
<comment type="caution">
    <text evidence="2">The sequence shown here is derived from an EMBL/GenBank/DDBJ whole genome shotgun (WGS) entry which is preliminary data.</text>
</comment>
<protein>
    <recommendedName>
        <fullName evidence="1">SnoaL-like domain-containing protein</fullName>
    </recommendedName>
</protein>